<reference evidence="1" key="1">
    <citation type="journal article" date="2012" name="PLoS ONE">
        <title>Gene sets for utilization of primary and secondary nutrition supplies in the distal gut of endangered iberian lynx.</title>
        <authorList>
            <person name="Alcaide M."/>
            <person name="Messina E."/>
            <person name="Richter M."/>
            <person name="Bargiela R."/>
            <person name="Peplies J."/>
            <person name="Huws S.A."/>
            <person name="Newbold C.J."/>
            <person name="Golyshin P.N."/>
            <person name="Simon M.A."/>
            <person name="Lopez G."/>
            <person name="Yakimov M.M."/>
            <person name="Ferrer M."/>
        </authorList>
    </citation>
    <scope>NUCLEOTIDE SEQUENCE</scope>
</reference>
<dbReference type="EMBL" id="AMCI01000087">
    <property type="protein sequence ID" value="EJX10783.1"/>
    <property type="molecule type" value="Genomic_DNA"/>
</dbReference>
<feature type="non-terminal residue" evidence="1">
    <location>
        <position position="1"/>
    </location>
</feature>
<accession>J9H430</accession>
<gene>
    <name evidence="1" type="ORF">EVA_00519</name>
</gene>
<proteinExistence type="predicted"/>
<protein>
    <submittedName>
        <fullName evidence="1">Uncharacterized protein</fullName>
    </submittedName>
</protein>
<comment type="caution">
    <text evidence="1">The sequence shown here is derived from an EMBL/GenBank/DDBJ whole genome shotgun (WGS) entry which is preliminary data.</text>
</comment>
<dbReference type="AlphaFoldDB" id="J9H430"/>
<name>J9H430_9ZZZZ</name>
<organism evidence="1">
    <name type="scientific">gut metagenome</name>
    <dbReference type="NCBI Taxonomy" id="749906"/>
    <lineage>
        <taxon>unclassified sequences</taxon>
        <taxon>metagenomes</taxon>
        <taxon>organismal metagenomes</taxon>
    </lineage>
</organism>
<evidence type="ECO:0000313" key="1">
    <source>
        <dbReference type="EMBL" id="EJX10783.1"/>
    </source>
</evidence>
<sequence length="55" mass="6418">FIPLHAKLKNDSATKTFNFKERLCNVKLKDIDAFAKKHMSINWVTERTKQLKNVG</sequence>